<dbReference type="GO" id="GO:0032259">
    <property type="term" value="P:methylation"/>
    <property type="evidence" value="ECO:0007669"/>
    <property type="project" value="UniProtKB-KW"/>
</dbReference>
<evidence type="ECO:0000259" key="4">
    <source>
        <dbReference type="Pfam" id="PF08241"/>
    </source>
</evidence>
<feature type="domain" description="Methyltransferase type 11" evidence="4">
    <location>
        <begin position="43"/>
        <end position="129"/>
    </location>
</feature>
<keyword evidence="2 5" id="KW-0489">Methyltransferase</keyword>
<evidence type="ECO:0000313" key="5">
    <source>
        <dbReference type="EMBL" id="MBD2773934.1"/>
    </source>
</evidence>
<dbReference type="InterPro" id="IPR013216">
    <property type="entry name" value="Methyltransf_11"/>
</dbReference>
<dbReference type="SUPFAM" id="SSF53335">
    <property type="entry name" value="S-adenosyl-L-methionine-dependent methyltransferases"/>
    <property type="match status" value="1"/>
</dbReference>
<dbReference type="InterPro" id="IPR029063">
    <property type="entry name" value="SAM-dependent_MTases_sf"/>
</dbReference>
<sequence length="254" mass="27824">MNPTSLFSGRATDYALYRPSYPAEAITTILEGLDHPSQLVAADIGAGTGIGSRLLGDRKVKVFAIEPNADMRLAATGHPMVEFLCATAEVTGLSNASIDLVSCFQSFHWFNPTSLLEFRRILKSSGRLALVWGIWDEDDPFTKELGRLVFQASNNIAGLPTRESMVSTLLESPYFQKVRQTNVPYQQWLELPGLIGLAQSQGFVPLSGGEQQQLVAQLQKLHSQAADSSGKVCVVYRTDIYLAEPTAISLELQF</sequence>
<evidence type="ECO:0000256" key="1">
    <source>
        <dbReference type="ARBA" id="ARBA00008361"/>
    </source>
</evidence>
<dbReference type="Gene3D" id="3.40.50.150">
    <property type="entry name" value="Vaccinia Virus protein VP39"/>
    <property type="match status" value="1"/>
</dbReference>
<reference evidence="5" key="1">
    <citation type="submission" date="2020-09" db="EMBL/GenBank/DDBJ databases">
        <title>Iningainema tapete sp. nov. (Scytonemataceae, Cyanobacteria) from greenhouses in central Florida (USA) produces two types of nodularin with biosynthetic potential for microcystin-LR and anabaenopeptins.</title>
        <authorList>
            <person name="Berthold D.E."/>
            <person name="Lefler F.W."/>
            <person name="Huang I.-S."/>
            <person name="Abdulla H."/>
            <person name="Zimba P.V."/>
            <person name="Laughinghouse H.D. IV."/>
        </authorList>
    </citation>
    <scope>NUCLEOTIDE SEQUENCE</scope>
    <source>
        <strain evidence="5">BLCCT55</strain>
    </source>
</reference>
<name>A0A8J6XEB1_9CYAN</name>
<dbReference type="RefSeq" id="WP_190830278.1">
    <property type="nucleotide sequence ID" value="NZ_CAWPPI010000061.1"/>
</dbReference>
<dbReference type="PANTHER" id="PTHR44942">
    <property type="entry name" value="METHYLTRANSF_11 DOMAIN-CONTAINING PROTEIN"/>
    <property type="match status" value="1"/>
</dbReference>
<accession>A0A8J6XEB1</accession>
<keyword evidence="6" id="KW-1185">Reference proteome</keyword>
<dbReference type="Proteomes" id="UP000629098">
    <property type="component" value="Unassembled WGS sequence"/>
</dbReference>
<dbReference type="Pfam" id="PF08241">
    <property type="entry name" value="Methyltransf_11"/>
    <property type="match status" value="1"/>
</dbReference>
<evidence type="ECO:0000313" key="6">
    <source>
        <dbReference type="Proteomes" id="UP000629098"/>
    </source>
</evidence>
<keyword evidence="3" id="KW-0808">Transferase</keyword>
<proteinExistence type="inferred from homology"/>
<gene>
    <name evidence="5" type="ORF">ICL16_18100</name>
</gene>
<comment type="caution">
    <text evidence="5">The sequence shown here is derived from an EMBL/GenBank/DDBJ whole genome shotgun (WGS) entry which is preliminary data.</text>
</comment>
<comment type="similarity">
    <text evidence="1">Belongs to the methyltransferase superfamily.</text>
</comment>
<dbReference type="GO" id="GO:0008757">
    <property type="term" value="F:S-adenosylmethionine-dependent methyltransferase activity"/>
    <property type="evidence" value="ECO:0007669"/>
    <property type="project" value="InterPro"/>
</dbReference>
<dbReference type="CDD" id="cd02440">
    <property type="entry name" value="AdoMet_MTases"/>
    <property type="match status" value="1"/>
</dbReference>
<evidence type="ECO:0000256" key="2">
    <source>
        <dbReference type="ARBA" id="ARBA00022603"/>
    </source>
</evidence>
<dbReference type="InterPro" id="IPR051052">
    <property type="entry name" value="Diverse_substrate_MTase"/>
</dbReference>
<dbReference type="EMBL" id="JACXAE010000061">
    <property type="protein sequence ID" value="MBD2773934.1"/>
    <property type="molecule type" value="Genomic_DNA"/>
</dbReference>
<dbReference type="PANTHER" id="PTHR44942:SF4">
    <property type="entry name" value="METHYLTRANSFERASE TYPE 11 DOMAIN-CONTAINING PROTEIN"/>
    <property type="match status" value="1"/>
</dbReference>
<organism evidence="5 6">
    <name type="scientific">Iningainema tapete BLCC-T55</name>
    <dbReference type="NCBI Taxonomy" id="2748662"/>
    <lineage>
        <taxon>Bacteria</taxon>
        <taxon>Bacillati</taxon>
        <taxon>Cyanobacteriota</taxon>
        <taxon>Cyanophyceae</taxon>
        <taxon>Nostocales</taxon>
        <taxon>Scytonemataceae</taxon>
        <taxon>Iningainema tapete</taxon>
    </lineage>
</organism>
<protein>
    <submittedName>
        <fullName evidence="5">Class I SAM-dependent methyltransferase</fullName>
    </submittedName>
</protein>
<dbReference type="AlphaFoldDB" id="A0A8J6XEB1"/>
<evidence type="ECO:0000256" key="3">
    <source>
        <dbReference type="ARBA" id="ARBA00022679"/>
    </source>
</evidence>